<dbReference type="PANTHER" id="PTHR38674">
    <property type="entry name" value="ALKANE 1-MONOOXYGENASE 1"/>
    <property type="match status" value="1"/>
</dbReference>
<dbReference type="GO" id="GO:0046872">
    <property type="term" value="F:metal ion binding"/>
    <property type="evidence" value="ECO:0007669"/>
    <property type="project" value="UniProtKB-KW"/>
</dbReference>
<keyword evidence="6" id="KW-0479">Metal-binding</keyword>
<evidence type="ECO:0000256" key="8">
    <source>
        <dbReference type="ARBA" id="ARBA00023002"/>
    </source>
</evidence>
<comment type="similarity">
    <text evidence="2">Belongs to the fatty acid desaturase type 1 family. AlkB subfamily.</text>
</comment>
<feature type="transmembrane region" description="Helical" evidence="12">
    <location>
        <begin position="9"/>
        <end position="27"/>
    </location>
</feature>
<keyword evidence="4" id="KW-0997">Cell inner membrane</keyword>
<evidence type="ECO:0000256" key="2">
    <source>
        <dbReference type="ARBA" id="ARBA00010823"/>
    </source>
</evidence>
<keyword evidence="7 12" id="KW-1133">Transmembrane helix</keyword>
<name>A0A7X8SKC8_9BACT</name>
<dbReference type="Pfam" id="PF00487">
    <property type="entry name" value="FA_desaturase"/>
    <property type="match status" value="1"/>
</dbReference>
<evidence type="ECO:0000256" key="1">
    <source>
        <dbReference type="ARBA" id="ARBA00004429"/>
    </source>
</evidence>
<evidence type="ECO:0000313" key="15">
    <source>
        <dbReference type="Proteomes" id="UP000585050"/>
    </source>
</evidence>
<evidence type="ECO:0000256" key="3">
    <source>
        <dbReference type="ARBA" id="ARBA00022475"/>
    </source>
</evidence>
<dbReference type="InterPro" id="IPR033885">
    <property type="entry name" value="AlkB/XylM"/>
</dbReference>
<evidence type="ECO:0000256" key="5">
    <source>
        <dbReference type="ARBA" id="ARBA00022692"/>
    </source>
</evidence>
<reference evidence="14 15" key="1">
    <citation type="submission" date="2020-04" db="EMBL/GenBank/DDBJ databases">
        <title>Flammeovirga sp. SR4, a novel species isolated from seawater.</title>
        <authorList>
            <person name="Wang X."/>
        </authorList>
    </citation>
    <scope>NUCLEOTIDE SEQUENCE [LARGE SCALE GENOMIC DNA]</scope>
    <source>
        <strain evidence="14 15">SR4</strain>
    </source>
</reference>
<keyword evidence="8" id="KW-0560">Oxidoreductase</keyword>
<keyword evidence="5 12" id="KW-0812">Transmembrane</keyword>
<evidence type="ECO:0000256" key="10">
    <source>
        <dbReference type="ARBA" id="ARBA00023033"/>
    </source>
</evidence>
<evidence type="ECO:0000259" key="13">
    <source>
        <dbReference type="Pfam" id="PF00487"/>
    </source>
</evidence>
<dbReference type="EMBL" id="JABAIL010000003">
    <property type="protein sequence ID" value="NLR91765.1"/>
    <property type="molecule type" value="Genomic_DNA"/>
</dbReference>
<dbReference type="AlphaFoldDB" id="A0A7X8SKC8"/>
<feature type="transmembrane region" description="Helical" evidence="12">
    <location>
        <begin position="208"/>
        <end position="225"/>
    </location>
</feature>
<dbReference type="PANTHER" id="PTHR38674:SF1">
    <property type="entry name" value="ALKANE 1-MONOOXYGENASE 1"/>
    <property type="match status" value="1"/>
</dbReference>
<dbReference type="GO" id="GO:0004497">
    <property type="term" value="F:monooxygenase activity"/>
    <property type="evidence" value="ECO:0007669"/>
    <property type="project" value="UniProtKB-KW"/>
</dbReference>
<dbReference type="CDD" id="cd03512">
    <property type="entry name" value="Alkane-hydroxylase"/>
    <property type="match status" value="1"/>
</dbReference>
<keyword evidence="15" id="KW-1185">Reference proteome</keyword>
<proteinExistence type="inferred from homology"/>
<evidence type="ECO:0000313" key="14">
    <source>
        <dbReference type="EMBL" id="NLR91765.1"/>
    </source>
</evidence>
<feature type="transmembrane region" description="Helical" evidence="12">
    <location>
        <begin position="316"/>
        <end position="334"/>
    </location>
</feature>
<accession>A0A7X8SKC8</accession>
<evidence type="ECO:0000256" key="4">
    <source>
        <dbReference type="ARBA" id="ARBA00022519"/>
    </source>
</evidence>
<gene>
    <name evidence="14" type="ORF">HGP29_11135</name>
</gene>
<keyword evidence="10 14" id="KW-0503">Monooxygenase</keyword>
<feature type="transmembrane region" description="Helical" evidence="12">
    <location>
        <begin position="100"/>
        <end position="120"/>
    </location>
</feature>
<evidence type="ECO:0000256" key="6">
    <source>
        <dbReference type="ARBA" id="ARBA00022723"/>
    </source>
</evidence>
<evidence type="ECO:0000256" key="12">
    <source>
        <dbReference type="SAM" id="Phobius"/>
    </source>
</evidence>
<dbReference type="Proteomes" id="UP000585050">
    <property type="component" value="Unassembled WGS sequence"/>
</dbReference>
<evidence type="ECO:0000256" key="9">
    <source>
        <dbReference type="ARBA" id="ARBA00023004"/>
    </source>
</evidence>
<keyword evidence="3" id="KW-1003">Cell membrane</keyword>
<keyword evidence="9" id="KW-0408">Iron</keyword>
<feature type="transmembrane region" description="Helical" evidence="12">
    <location>
        <begin position="70"/>
        <end position="88"/>
    </location>
</feature>
<organism evidence="14 15">
    <name type="scientific">Flammeovirga agarivorans</name>
    <dbReference type="NCBI Taxonomy" id="2726742"/>
    <lineage>
        <taxon>Bacteria</taxon>
        <taxon>Pseudomonadati</taxon>
        <taxon>Bacteroidota</taxon>
        <taxon>Cytophagia</taxon>
        <taxon>Cytophagales</taxon>
        <taxon>Flammeovirgaceae</taxon>
        <taxon>Flammeovirga</taxon>
    </lineage>
</organism>
<sequence length="341" mass="39690">MLTTLLKELKYTTAYCIPITCFIGFLFGGWLSWLTVIFSFVITPLMDLLLPTSSEVSDPNNKTYSRVYDWFLYINVIWVYGLVFFGGYQLIHNNYSTTELIGLLLGLGLVLGTSGINVAHELGHRNNKKEQLMAQSLLLPSFYMHFYIEHNRGHHYHVATPLDPATAQKGEYLYLFWLKSIFLSYIDSWKIQFKILKGDWLSWKNNMLWYLVLSLGYIGVLFMLFGFKITVLLIISGIIGILLLETINYIEHYGLERKQLDNGHYERVQPCHSWNANYTFGRIILFELTRHSDHHYKASKKYHTLAHQKQAPELPFGYPAAIICSLVPWLWFAIMHPKLKT</sequence>
<protein>
    <submittedName>
        <fullName evidence="14">Alkane 1-monooxygenase</fullName>
    </submittedName>
</protein>
<feature type="transmembrane region" description="Helical" evidence="12">
    <location>
        <begin position="231"/>
        <end position="250"/>
    </location>
</feature>
<evidence type="ECO:0000256" key="11">
    <source>
        <dbReference type="ARBA" id="ARBA00023136"/>
    </source>
</evidence>
<dbReference type="RefSeq" id="WP_168882479.1">
    <property type="nucleotide sequence ID" value="NZ_JABAIL010000003.1"/>
</dbReference>
<evidence type="ECO:0000256" key="7">
    <source>
        <dbReference type="ARBA" id="ARBA00022989"/>
    </source>
</evidence>
<dbReference type="InterPro" id="IPR005804">
    <property type="entry name" value="FA_desaturase_dom"/>
</dbReference>
<dbReference type="GO" id="GO:0006629">
    <property type="term" value="P:lipid metabolic process"/>
    <property type="evidence" value="ECO:0007669"/>
    <property type="project" value="InterPro"/>
</dbReference>
<comment type="caution">
    <text evidence="14">The sequence shown here is derived from an EMBL/GenBank/DDBJ whole genome shotgun (WGS) entry which is preliminary data.</text>
</comment>
<dbReference type="GO" id="GO:0005886">
    <property type="term" value="C:plasma membrane"/>
    <property type="evidence" value="ECO:0007669"/>
    <property type="project" value="UniProtKB-SubCell"/>
</dbReference>
<keyword evidence="11 12" id="KW-0472">Membrane</keyword>
<comment type="subcellular location">
    <subcellularLocation>
        <location evidence="1">Cell inner membrane</location>
        <topology evidence="1">Multi-pass membrane protein</topology>
    </subcellularLocation>
</comment>
<feature type="domain" description="Fatty acid desaturase" evidence="13">
    <location>
        <begin position="102"/>
        <end position="309"/>
    </location>
</feature>